<dbReference type="Proteomes" id="UP000318052">
    <property type="component" value="Unassembled WGS sequence"/>
</dbReference>
<feature type="transmembrane region" description="Helical" evidence="2">
    <location>
        <begin position="14"/>
        <end position="31"/>
    </location>
</feature>
<name>A0ABY3H6X2_9ACTN</name>
<sequence>MAIAELVLKYLDTLVWPAVTVVLVWMLRAQIRQAFGRLTRLETPAGTLEFEAEARAVRDEADDLRAPVVEGPADEGGPLPDPGEVPDGGSRGGGADAPAQPSDLPSSGSRRRRDHLLDMAEHAPLQAMTEAWGSLVWSGLDVLRTRGRAAPEGARTPHERAAELRRSLGEMGLPPRTTSLFERLQALWEGAMAHPDAVTSAAAGDYVRSCRSLARELRELIGPGTRSGGTA</sequence>
<keyword evidence="4" id="KW-1185">Reference proteome</keyword>
<protein>
    <recommendedName>
        <fullName evidence="5">DUF4129 domain-containing protein</fullName>
    </recommendedName>
</protein>
<dbReference type="EMBL" id="VOGX01000001">
    <property type="protein sequence ID" value="TWV29117.1"/>
    <property type="molecule type" value="Genomic_DNA"/>
</dbReference>
<evidence type="ECO:0000256" key="2">
    <source>
        <dbReference type="SAM" id="Phobius"/>
    </source>
</evidence>
<evidence type="ECO:0000313" key="4">
    <source>
        <dbReference type="Proteomes" id="UP000318052"/>
    </source>
</evidence>
<reference evidence="4" key="1">
    <citation type="journal article" date="2019" name="Microbiol. Resour. Announc.">
        <title>Draft Genomic Sequences of Streptomyces misionensis and Streptomyces albidoflavus, bacteria applied for phytopathogen biocontrol.</title>
        <authorList>
            <person name="Pylro V."/>
            <person name="Dias A."/>
            <person name="Andreote F."/>
            <person name="Varani A."/>
            <person name="Andreote C."/>
            <person name="Bernardo E."/>
            <person name="Martins T."/>
        </authorList>
    </citation>
    <scope>NUCLEOTIDE SEQUENCE [LARGE SCALE GENOMIC DNA]</scope>
    <source>
        <strain evidence="4">77</strain>
    </source>
</reference>
<comment type="caution">
    <text evidence="3">The sequence shown here is derived from an EMBL/GenBank/DDBJ whole genome shotgun (WGS) entry which is preliminary data.</text>
</comment>
<organism evidence="3 4">
    <name type="scientific">Streptomyces albidoflavus</name>
    <dbReference type="NCBI Taxonomy" id="1886"/>
    <lineage>
        <taxon>Bacteria</taxon>
        <taxon>Bacillati</taxon>
        <taxon>Actinomycetota</taxon>
        <taxon>Actinomycetes</taxon>
        <taxon>Kitasatosporales</taxon>
        <taxon>Streptomycetaceae</taxon>
        <taxon>Streptomyces</taxon>
        <taxon>Streptomyces albidoflavus group</taxon>
    </lineage>
</organism>
<accession>A0ABY3H6X2</accession>
<keyword evidence="2" id="KW-0812">Transmembrane</keyword>
<evidence type="ECO:0008006" key="5">
    <source>
        <dbReference type="Google" id="ProtNLM"/>
    </source>
</evidence>
<evidence type="ECO:0000256" key="1">
    <source>
        <dbReference type="SAM" id="MobiDB-lite"/>
    </source>
</evidence>
<keyword evidence="2" id="KW-1133">Transmembrane helix</keyword>
<evidence type="ECO:0000313" key="3">
    <source>
        <dbReference type="EMBL" id="TWV29117.1"/>
    </source>
</evidence>
<feature type="region of interest" description="Disordered" evidence="1">
    <location>
        <begin position="59"/>
        <end position="110"/>
    </location>
</feature>
<keyword evidence="2" id="KW-0472">Membrane</keyword>
<gene>
    <name evidence="3" type="ORF">FRZ02_01985</name>
</gene>
<dbReference type="RefSeq" id="WP_146579715.1">
    <property type="nucleotide sequence ID" value="NZ_VOGX01000001.1"/>
</dbReference>
<proteinExistence type="predicted"/>